<keyword evidence="3" id="KW-0812">Transmembrane</keyword>
<dbReference type="InterPro" id="IPR001633">
    <property type="entry name" value="EAL_dom"/>
</dbReference>
<feature type="coiled-coil region" evidence="2">
    <location>
        <begin position="219"/>
        <end position="246"/>
    </location>
</feature>
<dbReference type="InterPro" id="IPR043128">
    <property type="entry name" value="Rev_trsase/Diguanyl_cyclase"/>
</dbReference>
<dbReference type="Gene3D" id="3.30.70.270">
    <property type="match status" value="1"/>
</dbReference>
<dbReference type="InterPro" id="IPR052155">
    <property type="entry name" value="Biofilm_reg_signaling"/>
</dbReference>
<protein>
    <submittedName>
        <fullName evidence="7">Sensor diguanylate cyclase/phosphodiesterase, PAS domain-containing</fullName>
    </submittedName>
</protein>
<dbReference type="Proteomes" id="UP000002534">
    <property type="component" value="Chromosome"/>
</dbReference>
<dbReference type="SUPFAM" id="SSF141868">
    <property type="entry name" value="EAL domain-like"/>
    <property type="match status" value="1"/>
</dbReference>
<dbReference type="SUPFAM" id="SSF55785">
    <property type="entry name" value="PYP-like sensor domain (PAS domain)"/>
    <property type="match status" value="1"/>
</dbReference>
<dbReference type="InterPro" id="IPR029787">
    <property type="entry name" value="Nucleotide_cyclase"/>
</dbReference>
<dbReference type="SMART" id="SM00091">
    <property type="entry name" value="PAS"/>
    <property type="match status" value="1"/>
</dbReference>
<dbReference type="InterPro" id="IPR000014">
    <property type="entry name" value="PAS"/>
</dbReference>
<dbReference type="Pfam" id="PF13188">
    <property type="entry name" value="PAS_8"/>
    <property type="match status" value="1"/>
</dbReference>
<keyword evidence="8" id="KW-1185">Reference proteome</keyword>
<dbReference type="RefSeq" id="WP_011342725.1">
    <property type="nucleotide sequence ID" value="NC_007498.2"/>
</dbReference>
<keyword evidence="3" id="KW-1133">Transmembrane helix</keyword>
<feature type="transmembrane region" description="Helical" evidence="3">
    <location>
        <begin position="120"/>
        <end position="142"/>
    </location>
</feature>
<dbReference type="eggNOG" id="COG5001">
    <property type="taxonomic scope" value="Bacteria"/>
</dbReference>
<evidence type="ECO:0000256" key="3">
    <source>
        <dbReference type="SAM" id="Phobius"/>
    </source>
</evidence>
<dbReference type="SMART" id="SM00267">
    <property type="entry name" value="GGDEF"/>
    <property type="match status" value="1"/>
</dbReference>
<name>Q3A0D5_SYNC1</name>
<keyword evidence="3" id="KW-0472">Membrane</keyword>
<dbReference type="EMBL" id="CP000142">
    <property type="protein sequence ID" value="ABA90172.1"/>
    <property type="molecule type" value="Genomic_DNA"/>
</dbReference>
<dbReference type="PROSITE" id="PS50883">
    <property type="entry name" value="EAL"/>
    <property type="match status" value="1"/>
</dbReference>
<dbReference type="Pfam" id="PF00990">
    <property type="entry name" value="GGDEF"/>
    <property type="match status" value="1"/>
</dbReference>
<dbReference type="NCBIfam" id="TIGR00229">
    <property type="entry name" value="sensory_box"/>
    <property type="match status" value="1"/>
</dbReference>
<dbReference type="PROSITE" id="PS50887">
    <property type="entry name" value="GGDEF"/>
    <property type="match status" value="1"/>
</dbReference>
<dbReference type="Gene3D" id="3.20.20.450">
    <property type="entry name" value="EAL domain"/>
    <property type="match status" value="1"/>
</dbReference>
<evidence type="ECO:0000259" key="5">
    <source>
        <dbReference type="PROSITE" id="PS50883"/>
    </source>
</evidence>
<gene>
    <name evidence="7" type="ordered locus">Pcar_2937</name>
</gene>
<feature type="domain" description="PAS" evidence="4">
    <location>
        <begin position="565"/>
        <end position="621"/>
    </location>
</feature>
<evidence type="ECO:0000256" key="2">
    <source>
        <dbReference type="SAM" id="Coils"/>
    </source>
</evidence>
<evidence type="ECO:0000259" key="6">
    <source>
        <dbReference type="PROSITE" id="PS50887"/>
    </source>
</evidence>
<sequence>MLGILYIAALIGNLFPLPGCPHGQLLLAGIPVLMIVRLYGTGWGTLAALLTPLFALSFGNMAPQEWLWVIEAVFIGAFLRHGVKNLFTASLLFWGLLAWPIQYLQYGLQLQYPTFAMIQAIGWTTFNGLGNAAIASMLLHFLRRKNIHSHSTFCYLETEINAVAAAFLLPGVVILAMNIQGPQDFMRPGLEHEVTTRCRAMQKRLNVFHANLASKLAGLTRASAQNESLETRLNRLLQQEKSVQRVLIWDTKGKLLLSSTAAAYRPRSPDPLRSLAVDKIQTLALEKKPTVFALSGPSAGAVPMLCLGQPLAKDNRAIGFVLASIDPQSYIGILTTDRKERPAALLVDGSNRVAVSTSPAWHVSDPLTATLFDPASAFDLLLAWDPEASRVSRLWPQRVGEPTERRQTPLRMVITLPGALLRHHLHRMLLGSMSLMLLPCLIAVAMAWRVHKRIIKPIKKLSETTRDLPERLRNGVAPAWPSAPITEVSDLSRYCQQAAQALATSYTELEKQRRHNTDTLDNLLAKHRWESFTSSRQLEKTARQLAKEKHQRLRVQELIDNIDAAESRYQLLIENSLVGIFVYQHHRYTYVNPRFAEIFGYTPEEIVDSAPQPQLVHPDDQLFVDANNLKILGGVNANHLRYEFVGLRKTGQPIDVEILIGRGISEGQPALIGSLLDITERKEAEKTIEHLAFHDPLTGLANRLLFMDRIEQAIAHAHRHHESFALMFLDLDRFKTINDSLGHSAGDAALKEVAQRLTTCLRETDTVSRFGGDEFNVLLSGPSHEEEIELIAHKILKSLAWPYDINDHEVFMTCSIGIASYPKDGREAITLVKNADTALYRAKDLGRNNFQFYSSSMNARALERMAMESSLRRMFERQELRVHYQPQVGLQSGRITGLEGLVRWEHPVGNMIAPSVFVPLAEETGLIVPMGEWVLQAGCYQLKTWLDAGFAPMRLGINVSAHQLQKSDFAELVMQVLKECDLPPHYLNLEITETVIMHNMNEAFETLRRLRAVGITISIDDFGTGFSSLSYLKDLPADHLKIDRAFVQNLPFGNNEANIARHIIEMAHGLNLKVIAEGVENQAQLDFLREAGCDEIQGFLVSRPLAAEDITEILTNDEMLLNFEEDKTCGKDKTGWENCAG</sequence>
<feature type="transmembrane region" description="Helical" evidence="3">
    <location>
        <begin position="26"/>
        <end position="54"/>
    </location>
</feature>
<reference evidence="7 8" key="2">
    <citation type="journal article" date="2012" name="BMC Genomics">
        <title>The genome of Pelobacter carbinolicus reveals surprising metabolic capabilities and physiological features.</title>
        <authorList>
            <person name="Aklujkar M."/>
            <person name="Haveman S.A."/>
            <person name="Didonato R.Jr."/>
            <person name="Chertkov O."/>
            <person name="Han C.S."/>
            <person name="Land M.L."/>
            <person name="Brown P."/>
            <person name="Lovley D.R."/>
        </authorList>
    </citation>
    <scope>NUCLEOTIDE SEQUENCE [LARGE SCALE GENOMIC DNA]</scope>
    <source>
        <strain evidence="8">DSM 2380 / NBRC 103641 / GraBd1</strain>
    </source>
</reference>
<dbReference type="HOGENOM" id="CLU_277695_0_0_7"/>
<evidence type="ECO:0000313" key="7">
    <source>
        <dbReference type="EMBL" id="ABA90172.1"/>
    </source>
</evidence>
<dbReference type="STRING" id="338963.Pcar_2937"/>
<evidence type="ECO:0000313" key="8">
    <source>
        <dbReference type="Proteomes" id="UP000002534"/>
    </source>
</evidence>
<dbReference type="KEGG" id="pca:Pcar_2937"/>
<dbReference type="SUPFAM" id="SSF55073">
    <property type="entry name" value="Nucleotide cyclase"/>
    <property type="match status" value="1"/>
</dbReference>
<evidence type="ECO:0000259" key="4">
    <source>
        <dbReference type="PROSITE" id="PS50112"/>
    </source>
</evidence>
<dbReference type="PANTHER" id="PTHR44757">
    <property type="entry name" value="DIGUANYLATE CYCLASE DGCP"/>
    <property type="match status" value="1"/>
</dbReference>
<dbReference type="AlphaFoldDB" id="Q3A0D5"/>
<dbReference type="InterPro" id="IPR035965">
    <property type="entry name" value="PAS-like_dom_sf"/>
</dbReference>
<evidence type="ECO:0000256" key="1">
    <source>
        <dbReference type="ARBA" id="ARBA00051114"/>
    </source>
</evidence>
<feature type="domain" description="GGDEF" evidence="6">
    <location>
        <begin position="722"/>
        <end position="855"/>
    </location>
</feature>
<feature type="transmembrane region" description="Helical" evidence="3">
    <location>
        <begin position="162"/>
        <end position="179"/>
    </location>
</feature>
<dbReference type="FunFam" id="3.30.70.270:FF:000001">
    <property type="entry name" value="Diguanylate cyclase domain protein"/>
    <property type="match status" value="1"/>
</dbReference>
<feature type="domain" description="EAL" evidence="5">
    <location>
        <begin position="864"/>
        <end position="1118"/>
    </location>
</feature>
<keyword evidence="2" id="KW-0175">Coiled coil</keyword>
<dbReference type="SMART" id="SM00052">
    <property type="entry name" value="EAL"/>
    <property type="match status" value="1"/>
</dbReference>
<dbReference type="CDD" id="cd00130">
    <property type="entry name" value="PAS"/>
    <property type="match status" value="1"/>
</dbReference>
<feature type="transmembrane region" description="Helical" evidence="3">
    <location>
        <begin position="89"/>
        <end position="108"/>
    </location>
</feature>
<dbReference type="InterPro" id="IPR035919">
    <property type="entry name" value="EAL_sf"/>
</dbReference>
<organism evidence="7 8">
    <name type="scientific">Syntrophotalea carbinolica (strain DSM 2380 / NBRC 103641 / GraBd1)</name>
    <name type="common">Pelobacter carbinolicus</name>
    <dbReference type="NCBI Taxonomy" id="338963"/>
    <lineage>
        <taxon>Bacteria</taxon>
        <taxon>Pseudomonadati</taxon>
        <taxon>Thermodesulfobacteriota</taxon>
        <taxon>Desulfuromonadia</taxon>
        <taxon>Desulfuromonadales</taxon>
        <taxon>Syntrophotaleaceae</taxon>
        <taxon>Syntrophotalea</taxon>
    </lineage>
</organism>
<dbReference type="CDD" id="cd01948">
    <property type="entry name" value="EAL"/>
    <property type="match status" value="1"/>
</dbReference>
<dbReference type="InterPro" id="IPR000160">
    <property type="entry name" value="GGDEF_dom"/>
</dbReference>
<dbReference type="OrthoDB" id="7673416at2"/>
<accession>Q3A0D5</accession>
<comment type="catalytic activity">
    <reaction evidence="1">
        <text>3',3'-c-di-GMP + H2O = 5'-phosphoguanylyl(3'-&gt;5')guanosine + H(+)</text>
        <dbReference type="Rhea" id="RHEA:24902"/>
        <dbReference type="ChEBI" id="CHEBI:15377"/>
        <dbReference type="ChEBI" id="CHEBI:15378"/>
        <dbReference type="ChEBI" id="CHEBI:58754"/>
        <dbReference type="ChEBI" id="CHEBI:58805"/>
        <dbReference type="EC" id="3.1.4.52"/>
    </reaction>
    <physiologicalReaction direction="left-to-right" evidence="1">
        <dbReference type="Rhea" id="RHEA:24903"/>
    </physiologicalReaction>
</comment>
<dbReference type="PANTHER" id="PTHR44757:SF2">
    <property type="entry name" value="BIOFILM ARCHITECTURE MAINTENANCE PROTEIN MBAA"/>
    <property type="match status" value="1"/>
</dbReference>
<reference evidence="8" key="1">
    <citation type="submission" date="2005-10" db="EMBL/GenBank/DDBJ databases">
        <title>Complete sequence of Pelobacter carbinolicus DSM 2380.</title>
        <authorList>
            <person name="Copeland A."/>
            <person name="Lucas S."/>
            <person name="Lapidus A."/>
            <person name="Barry K."/>
            <person name="Detter J.C."/>
            <person name="Glavina T."/>
            <person name="Hammon N."/>
            <person name="Israni S."/>
            <person name="Pitluck S."/>
            <person name="Chertkov O."/>
            <person name="Schmutz J."/>
            <person name="Larimer F."/>
            <person name="Land M."/>
            <person name="Kyrpides N."/>
            <person name="Ivanova N."/>
            <person name="Richardson P."/>
        </authorList>
    </citation>
    <scope>NUCLEOTIDE SEQUENCE [LARGE SCALE GENOMIC DNA]</scope>
    <source>
        <strain evidence="8">DSM 2380 / NBRC 103641 / GraBd1</strain>
    </source>
</reference>
<dbReference type="Pfam" id="PF00563">
    <property type="entry name" value="EAL"/>
    <property type="match status" value="1"/>
</dbReference>
<dbReference type="FunFam" id="3.20.20.450:FF:000001">
    <property type="entry name" value="Cyclic di-GMP phosphodiesterase yahA"/>
    <property type="match status" value="1"/>
</dbReference>
<dbReference type="CDD" id="cd18773">
    <property type="entry name" value="PDC1_HK_sensor"/>
    <property type="match status" value="1"/>
</dbReference>
<dbReference type="Gene3D" id="3.30.450.20">
    <property type="entry name" value="PAS domain"/>
    <property type="match status" value="1"/>
</dbReference>
<dbReference type="NCBIfam" id="TIGR00254">
    <property type="entry name" value="GGDEF"/>
    <property type="match status" value="1"/>
</dbReference>
<dbReference type="CDD" id="cd01949">
    <property type="entry name" value="GGDEF"/>
    <property type="match status" value="1"/>
</dbReference>
<dbReference type="GO" id="GO:0071732">
    <property type="term" value="P:cellular response to nitric oxide"/>
    <property type="evidence" value="ECO:0007669"/>
    <property type="project" value="UniProtKB-ARBA"/>
</dbReference>
<dbReference type="GO" id="GO:0071111">
    <property type="term" value="F:cyclic-guanylate-specific phosphodiesterase activity"/>
    <property type="evidence" value="ECO:0007669"/>
    <property type="project" value="UniProtKB-EC"/>
</dbReference>
<proteinExistence type="predicted"/>
<dbReference type="PROSITE" id="PS50112">
    <property type="entry name" value="PAS"/>
    <property type="match status" value="1"/>
</dbReference>
<feature type="transmembrane region" description="Helical" evidence="3">
    <location>
        <begin position="66"/>
        <end position="83"/>
    </location>
</feature>